<evidence type="ECO:0000313" key="10">
    <source>
        <dbReference type="EMBL" id="RAO69452.1"/>
    </source>
</evidence>
<accession>A0A364L0W5</accession>
<keyword evidence="8" id="KW-1133">Transmembrane helix</keyword>
<dbReference type="InterPro" id="IPR001173">
    <property type="entry name" value="Glyco_trans_2-like"/>
</dbReference>
<keyword evidence="3" id="KW-1003">Cell membrane</keyword>
<dbReference type="GO" id="GO:0005886">
    <property type="term" value="C:plasma membrane"/>
    <property type="evidence" value="ECO:0007669"/>
    <property type="project" value="UniProtKB-SubCell"/>
</dbReference>
<dbReference type="Gene3D" id="3.90.550.10">
    <property type="entry name" value="Spore Coat Polysaccharide Biosynthesis Protein SpsA, Chain A"/>
    <property type="match status" value="1"/>
</dbReference>
<keyword evidence="5" id="KW-0808">Transferase</keyword>
<evidence type="ECO:0000256" key="7">
    <source>
        <dbReference type="SAM" id="MobiDB-lite"/>
    </source>
</evidence>
<keyword evidence="6 8" id="KW-0472">Membrane</keyword>
<feature type="domain" description="Glycosyltransferase 2-like" evidence="9">
    <location>
        <begin position="212"/>
        <end position="410"/>
    </location>
</feature>
<dbReference type="PANTHER" id="PTHR22913">
    <property type="entry name" value="HYALURONAN SYNTHASE"/>
    <property type="match status" value="1"/>
</dbReference>
<dbReference type="EMBL" id="MIKG01000009">
    <property type="protein sequence ID" value="RAO69452.1"/>
    <property type="molecule type" value="Genomic_DNA"/>
</dbReference>
<dbReference type="Proteomes" id="UP000249363">
    <property type="component" value="Unassembled WGS sequence"/>
</dbReference>
<evidence type="ECO:0000256" key="6">
    <source>
        <dbReference type="ARBA" id="ARBA00023136"/>
    </source>
</evidence>
<keyword evidence="4" id="KW-0328">Glycosyltransferase</keyword>
<dbReference type="SUPFAM" id="SSF53448">
    <property type="entry name" value="Nucleotide-diphospho-sugar transferases"/>
    <property type="match status" value="1"/>
</dbReference>
<keyword evidence="11" id="KW-1185">Reference proteome</keyword>
<name>A0A364L0W5_TALAM</name>
<dbReference type="GO" id="GO:0050501">
    <property type="term" value="F:hyaluronan synthase activity"/>
    <property type="evidence" value="ECO:0007669"/>
    <property type="project" value="TreeGrafter"/>
</dbReference>
<feature type="transmembrane region" description="Helical" evidence="8">
    <location>
        <begin position="516"/>
        <end position="537"/>
    </location>
</feature>
<evidence type="ECO:0000259" key="9">
    <source>
        <dbReference type="Pfam" id="PF13632"/>
    </source>
</evidence>
<dbReference type="PANTHER" id="PTHR22913:SF12">
    <property type="entry name" value="MANNURONAN SYNTHASE"/>
    <property type="match status" value="1"/>
</dbReference>
<comment type="similarity">
    <text evidence="2">Belongs to the NodC/HAS family.</text>
</comment>
<organism evidence="10 11">
    <name type="scientific">Talaromyces amestolkiae</name>
    <dbReference type="NCBI Taxonomy" id="1196081"/>
    <lineage>
        <taxon>Eukaryota</taxon>
        <taxon>Fungi</taxon>
        <taxon>Dikarya</taxon>
        <taxon>Ascomycota</taxon>
        <taxon>Pezizomycotina</taxon>
        <taxon>Eurotiomycetes</taxon>
        <taxon>Eurotiomycetidae</taxon>
        <taxon>Eurotiales</taxon>
        <taxon>Trichocomaceae</taxon>
        <taxon>Talaromyces</taxon>
        <taxon>Talaromyces sect. Talaromyces</taxon>
    </lineage>
</organism>
<dbReference type="Pfam" id="PF13632">
    <property type="entry name" value="Glyco_trans_2_3"/>
    <property type="match status" value="1"/>
</dbReference>
<feature type="region of interest" description="Disordered" evidence="7">
    <location>
        <begin position="745"/>
        <end position="767"/>
    </location>
</feature>
<protein>
    <recommendedName>
        <fullName evidence="9">Glycosyltransferase 2-like domain-containing protein</fullName>
    </recommendedName>
</protein>
<reference evidence="10 11" key="1">
    <citation type="journal article" date="2017" name="Biotechnol. Biofuels">
        <title>Differential beta-glucosidase expression as a function of carbon source availability in Talaromyces amestolkiae: a genomic and proteomic approach.</title>
        <authorList>
            <person name="de Eugenio L.I."/>
            <person name="Mendez-Liter J.A."/>
            <person name="Nieto-Dominguez M."/>
            <person name="Alonso L."/>
            <person name="Gil-Munoz J."/>
            <person name="Barriuso J."/>
            <person name="Prieto A."/>
            <person name="Martinez M.J."/>
        </authorList>
    </citation>
    <scope>NUCLEOTIDE SEQUENCE [LARGE SCALE GENOMIC DNA]</scope>
    <source>
        <strain evidence="10 11">CIB</strain>
    </source>
</reference>
<dbReference type="AlphaFoldDB" id="A0A364L0W5"/>
<evidence type="ECO:0000256" key="5">
    <source>
        <dbReference type="ARBA" id="ARBA00022679"/>
    </source>
</evidence>
<comment type="subcellular location">
    <subcellularLocation>
        <location evidence="1">Cell membrane</location>
    </subcellularLocation>
</comment>
<evidence type="ECO:0000256" key="4">
    <source>
        <dbReference type="ARBA" id="ARBA00022676"/>
    </source>
</evidence>
<feature type="compositionally biased region" description="Basic and acidic residues" evidence="7">
    <location>
        <begin position="753"/>
        <end position="765"/>
    </location>
</feature>
<evidence type="ECO:0000313" key="11">
    <source>
        <dbReference type="Proteomes" id="UP000249363"/>
    </source>
</evidence>
<evidence type="ECO:0000256" key="2">
    <source>
        <dbReference type="ARBA" id="ARBA00006782"/>
    </source>
</evidence>
<proteinExistence type="inferred from homology"/>
<dbReference type="InterPro" id="IPR029044">
    <property type="entry name" value="Nucleotide-diphossugar_trans"/>
</dbReference>
<sequence>MISIFVAEYNRWANEKRRSKLHETPPSTPTGDVEKALMAMQNGPPGEITRCMAAIVGYREDPDLFYRALESYKATEGLDFTLVGVDGDQAADMDMVRVFQMVYPKNSAVIHLDEPFGEIAMRTYSKLVDPDMCSPEDIEYCNELTIAHCCQLAREILREHDIQLDKTQPGGGITKLCIYEPHMHKKAIMFTSFIFSIVISEVLDVEFMWSSDSDTIVLPDSLQKTIATVAGDENAGGASSGLIVHNEHDSLWTKLGSAVYWCELYLTRSTSASSGTSDCQSGPSTVFRISTLPGVLYCWYTQKVLGKRMIVNEDRHLTTNLLLRGWTVTYVSDTLTATDTPTTLSRWLLQQVRWGRATHIETFQQPKVYLLNHPVFFWAAMKREVGPLIVFFSILYYLITGHPFVYFCWWDLVFRAGYTIIYNWLRNPDRGPTNGFAWIVPALLFYNLPLPAIQVWSMATVLEGGWGTTMRSNGEMSKQNQSQLWKRWHDLGRAAVRRTPVRKSRRMNNGTSATDIITYIGIPLAVLGVLPILYSFIRAIVVQRSIRRTLYRHGLLDSSITRGSLMEGIVEVELPRCTITPLDRDEDPEYWKLNSHQVFLKGGSWSVFNWNTLVTGRQLVRCQYKDELRVPEADIDFEDLIAFLLDRGAIPDPKGWRLLKSIGLWTPTGTALLLPPRGMPGTVLKVATPDNADGLLSLQVNWKTEWDTRGSFSLPPFWVRLKQPGCGKLLADGKETMGEPETFEIQDDLTESQETHEPRTQDISRDSTLVTETETTPEISASQPLVKLIEEGKLHITTTPNDSFRFKLDGNRVQKVLFEDEELPTGEIREMASAGDTANIWFISAASSLSQSLECELWNFTIPNQITSFVKRKSVPCGVMVLLGILNDDDVPPWSSPPPSLHESAHEMGERMRKDMYERQLESAMPPAQAAEARRVRMMRSANEFHNQHIARQKALQEYEDRRLIEAIQSSRLENGTVAQATLAYLVAEKVVPEEYTIKDLAIAVLYLMVVDNAKAKLIGDILERWALWSQFGGMQKVQLELLIKNKVAFCYAAALVAVVYHAESGDSNPSTDMLECLKSWKRVRLG</sequence>
<evidence type="ECO:0000256" key="3">
    <source>
        <dbReference type="ARBA" id="ARBA00022475"/>
    </source>
</evidence>
<gene>
    <name evidence="10" type="ORF">BHQ10_005464</name>
</gene>
<dbReference type="OrthoDB" id="3166386at2759"/>
<comment type="caution">
    <text evidence="10">The sequence shown here is derived from an EMBL/GenBank/DDBJ whole genome shotgun (WGS) entry which is preliminary data.</text>
</comment>
<dbReference type="GeneID" id="63794680"/>
<evidence type="ECO:0000256" key="1">
    <source>
        <dbReference type="ARBA" id="ARBA00004236"/>
    </source>
</evidence>
<dbReference type="RefSeq" id="XP_040733968.1">
    <property type="nucleotide sequence ID" value="XM_040877943.1"/>
</dbReference>
<keyword evidence="8" id="KW-0812">Transmembrane</keyword>
<dbReference type="STRING" id="1196081.A0A364L0W5"/>
<evidence type="ECO:0000256" key="8">
    <source>
        <dbReference type="SAM" id="Phobius"/>
    </source>
</evidence>
<dbReference type="GO" id="GO:0030213">
    <property type="term" value="P:hyaluronan biosynthetic process"/>
    <property type="evidence" value="ECO:0007669"/>
    <property type="project" value="TreeGrafter"/>
</dbReference>
<dbReference type="GO" id="GO:0085029">
    <property type="term" value="P:extracellular matrix assembly"/>
    <property type="evidence" value="ECO:0007669"/>
    <property type="project" value="TreeGrafter"/>
</dbReference>